<accession>A0A402C693</accession>
<dbReference type="EMBL" id="BHYM01000024">
    <property type="protein sequence ID" value="GCE39144.1"/>
    <property type="molecule type" value="Genomic_DNA"/>
</dbReference>
<keyword evidence="2" id="KW-1185">Reference proteome</keyword>
<sequence>MAGEFGPDSGACACAQGGSAAPTRKAGMRIAAAAAGKVE</sequence>
<protein>
    <submittedName>
        <fullName evidence="1">Uncharacterized protein</fullName>
    </submittedName>
</protein>
<gene>
    <name evidence="1" type="ORF">Rhow_002668</name>
</gene>
<dbReference type="AlphaFoldDB" id="A0A402C693"/>
<reference evidence="1 2" key="1">
    <citation type="submission" date="2018-11" db="EMBL/GenBank/DDBJ databases">
        <title>Microbial catabolism of amino acid.</title>
        <authorList>
            <person name="Hibi M."/>
            <person name="Ogawa J."/>
        </authorList>
    </citation>
    <scope>NUCLEOTIDE SEQUENCE [LARGE SCALE GENOMIC DNA]</scope>
    <source>
        <strain evidence="1 2">C31-06</strain>
    </source>
</reference>
<proteinExistence type="predicted"/>
<organism evidence="1 2">
    <name type="scientific">Rhodococcus wratislaviensis</name>
    <name type="common">Tsukamurella wratislaviensis</name>
    <dbReference type="NCBI Taxonomy" id="44752"/>
    <lineage>
        <taxon>Bacteria</taxon>
        <taxon>Bacillati</taxon>
        <taxon>Actinomycetota</taxon>
        <taxon>Actinomycetes</taxon>
        <taxon>Mycobacteriales</taxon>
        <taxon>Nocardiaceae</taxon>
        <taxon>Rhodococcus</taxon>
    </lineage>
</organism>
<evidence type="ECO:0000313" key="1">
    <source>
        <dbReference type="EMBL" id="GCE39144.1"/>
    </source>
</evidence>
<comment type="caution">
    <text evidence="1">The sequence shown here is derived from an EMBL/GenBank/DDBJ whole genome shotgun (WGS) entry which is preliminary data.</text>
</comment>
<dbReference type="Proteomes" id="UP000287519">
    <property type="component" value="Unassembled WGS sequence"/>
</dbReference>
<evidence type="ECO:0000313" key="2">
    <source>
        <dbReference type="Proteomes" id="UP000287519"/>
    </source>
</evidence>
<name>A0A402C693_RHOWR</name>